<name>A0A1I3MET2_9RHOB</name>
<dbReference type="RefSeq" id="WP_092863975.1">
    <property type="nucleotide sequence ID" value="NZ_FOQH01000011.1"/>
</dbReference>
<accession>A0A1I3MET2</accession>
<protein>
    <recommendedName>
        <fullName evidence="4">VPLPA-CTERM protein sorting domain-containing protein</fullName>
    </recommendedName>
</protein>
<keyword evidence="1" id="KW-0732">Signal</keyword>
<organism evidence="2 3">
    <name type="scientific">Albimonas pacifica</name>
    <dbReference type="NCBI Taxonomy" id="1114924"/>
    <lineage>
        <taxon>Bacteria</taxon>
        <taxon>Pseudomonadati</taxon>
        <taxon>Pseudomonadota</taxon>
        <taxon>Alphaproteobacteria</taxon>
        <taxon>Rhodobacterales</taxon>
        <taxon>Paracoccaceae</taxon>
        <taxon>Albimonas</taxon>
    </lineage>
</organism>
<sequence>MRRRLTSWRAIVPAALAAILAATSPASAMFVVFSDVNSMDSTSAPRDAILTNLLGGGDSVLVSDKVSGYPSGSVFSTFYDGLDGVAATLRSDELGASDLVGVDLLFLNLACCSPSAANYSATETAAFVAFEQAGGTVAILAEPCCGGDMDGVNDFLAELGTGLSLATHSMSSGVATLADDPLMAGATGYAPSTFNPILGGTALATVDGLSAISGSGGATSSPVPAPAALPLLAGALGLLGLAARRARA</sequence>
<proteinExistence type="predicted"/>
<keyword evidence="3" id="KW-1185">Reference proteome</keyword>
<reference evidence="2 3" key="1">
    <citation type="submission" date="2016-10" db="EMBL/GenBank/DDBJ databases">
        <authorList>
            <person name="de Groot N.N."/>
        </authorList>
    </citation>
    <scope>NUCLEOTIDE SEQUENCE [LARGE SCALE GENOMIC DNA]</scope>
    <source>
        <strain evidence="2 3">CGMCC 1.11030</strain>
    </source>
</reference>
<evidence type="ECO:0000313" key="2">
    <source>
        <dbReference type="EMBL" id="SFI95478.1"/>
    </source>
</evidence>
<feature type="signal peptide" evidence="1">
    <location>
        <begin position="1"/>
        <end position="28"/>
    </location>
</feature>
<evidence type="ECO:0008006" key="4">
    <source>
        <dbReference type="Google" id="ProtNLM"/>
    </source>
</evidence>
<feature type="chain" id="PRO_5011453138" description="VPLPA-CTERM protein sorting domain-containing protein" evidence="1">
    <location>
        <begin position="29"/>
        <end position="248"/>
    </location>
</feature>
<dbReference type="EMBL" id="FOQH01000011">
    <property type="protein sequence ID" value="SFI95478.1"/>
    <property type="molecule type" value="Genomic_DNA"/>
</dbReference>
<gene>
    <name evidence="2" type="ORF">SAMN05216258_11173</name>
</gene>
<dbReference type="AlphaFoldDB" id="A0A1I3MET2"/>
<evidence type="ECO:0000313" key="3">
    <source>
        <dbReference type="Proteomes" id="UP000199377"/>
    </source>
</evidence>
<evidence type="ECO:0000256" key="1">
    <source>
        <dbReference type="SAM" id="SignalP"/>
    </source>
</evidence>
<dbReference type="Proteomes" id="UP000199377">
    <property type="component" value="Unassembled WGS sequence"/>
</dbReference>